<name>A0ABW3NDD9_9BACI</name>
<reference evidence="3" key="1">
    <citation type="journal article" date="2019" name="Int. J. Syst. Evol. Microbiol.">
        <title>The Global Catalogue of Microorganisms (GCM) 10K type strain sequencing project: providing services to taxonomists for standard genome sequencing and annotation.</title>
        <authorList>
            <consortium name="The Broad Institute Genomics Platform"/>
            <consortium name="The Broad Institute Genome Sequencing Center for Infectious Disease"/>
            <person name="Wu L."/>
            <person name="Ma J."/>
        </authorList>
    </citation>
    <scope>NUCLEOTIDE SEQUENCE [LARGE SCALE GENOMIC DNA]</scope>
    <source>
        <strain evidence="3">CCUG 56608</strain>
    </source>
</reference>
<organism evidence="2 3">
    <name type="scientific">Oceanobacillus locisalsi</name>
    <dbReference type="NCBI Taxonomy" id="546107"/>
    <lineage>
        <taxon>Bacteria</taxon>
        <taxon>Bacillati</taxon>
        <taxon>Bacillota</taxon>
        <taxon>Bacilli</taxon>
        <taxon>Bacillales</taxon>
        <taxon>Bacillaceae</taxon>
        <taxon>Oceanobacillus</taxon>
    </lineage>
</organism>
<evidence type="ECO:0000313" key="3">
    <source>
        <dbReference type="Proteomes" id="UP001597041"/>
    </source>
</evidence>
<evidence type="ECO:0000313" key="2">
    <source>
        <dbReference type="EMBL" id="MFD1065703.1"/>
    </source>
</evidence>
<keyword evidence="1" id="KW-1133">Transmembrane helix</keyword>
<accession>A0ABW3NDD9</accession>
<proteinExistence type="predicted"/>
<comment type="caution">
    <text evidence="2">The sequence shown here is derived from an EMBL/GenBank/DDBJ whole genome shotgun (WGS) entry which is preliminary data.</text>
</comment>
<keyword evidence="1" id="KW-0472">Membrane</keyword>
<feature type="transmembrane region" description="Helical" evidence="1">
    <location>
        <begin position="12"/>
        <end position="30"/>
    </location>
</feature>
<dbReference type="RefSeq" id="WP_379591292.1">
    <property type="nucleotide sequence ID" value="NZ_JBHTKK010000005.1"/>
</dbReference>
<sequence length="41" mass="4970">MFNLPMETALLMLPWPIIWVALALFMYFKLRRDEKLGEKEN</sequence>
<gene>
    <name evidence="2" type="ORF">ACFQ19_06670</name>
</gene>
<keyword evidence="3" id="KW-1185">Reference proteome</keyword>
<evidence type="ECO:0000256" key="1">
    <source>
        <dbReference type="SAM" id="Phobius"/>
    </source>
</evidence>
<dbReference type="Proteomes" id="UP001597041">
    <property type="component" value="Unassembled WGS sequence"/>
</dbReference>
<keyword evidence="1" id="KW-0812">Transmembrane</keyword>
<dbReference type="EMBL" id="JBHTKK010000005">
    <property type="protein sequence ID" value="MFD1065703.1"/>
    <property type="molecule type" value="Genomic_DNA"/>
</dbReference>
<protein>
    <submittedName>
        <fullName evidence="2">Uncharacterized protein</fullName>
    </submittedName>
</protein>